<dbReference type="Proteomes" id="UP000095751">
    <property type="component" value="Unassembled WGS sequence"/>
</dbReference>
<protein>
    <submittedName>
        <fullName evidence="2">Uncharacterized protein</fullName>
    </submittedName>
</protein>
<evidence type="ECO:0000256" key="1">
    <source>
        <dbReference type="SAM" id="Phobius"/>
    </source>
</evidence>
<sequence length="106" mass="11392">MKSTATIAATAAGTTANVTVPAAGIWGWFGMTTTQSVSWLSLHPMAIPGLACYAAVTVGVPAIMYVTAHKKWKETSQRLCDAFWESATENPEVFAECITHWSDRGQ</sequence>
<organism evidence="2 3">
    <name type="scientific">Fragilariopsis cylindrus CCMP1102</name>
    <dbReference type="NCBI Taxonomy" id="635003"/>
    <lineage>
        <taxon>Eukaryota</taxon>
        <taxon>Sar</taxon>
        <taxon>Stramenopiles</taxon>
        <taxon>Ochrophyta</taxon>
        <taxon>Bacillariophyta</taxon>
        <taxon>Bacillariophyceae</taxon>
        <taxon>Bacillariophycidae</taxon>
        <taxon>Bacillariales</taxon>
        <taxon>Bacillariaceae</taxon>
        <taxon>Fragilariopsis</taxon>
    </lineage>
</organism>
<gene>
    <name evidence="2" type="ORF">FRACYDRAFT_217624</name>
</gene>
<feature type="transmembrane region" description="Helical" evidence="1">
    <location>
        <begin position="46"/>
        <end position="68"/>
    </location>
</feature>
<evidence type="ECO:0000313" key="2">
    <source>
        <dbReference type="EMBL" id="OEU17520.1"/>
    </source>
</evidence>
<dbReference type="OrthoDB" id="43511at2759"/>
<dbReference type="AlphaFoldDB" id="A0A1E7FH74"/>
<dbReference type="InParanoid" id="A0A1E7FH74"/>
<reference evidence="2 3" key="1">
    <citation type="submission" date="2016-09" db="EMBL/GenBank/DDBJ databases">
        <title>Extensive genetic diversity and differential bi-allelic expression allows diatom success in the polar Southern Ocean.</title>
        <authorList>
            <consortium name="DOE Joint Genome Institute"/>
            <person name="Mock T."/>
            <person name="Otillar R.P."/>
            <person name="Strauss J."/>
            <person name="Dupont C."/>
            <person name="Frickenhaus S."/>
            <person name="Maumus F."/>
            <person name="Mcmullan M."/>
            <person name="Sanges R."/>
            <person name="Schmutz J."/>
            <person name="Toseland A."/>
            <person name="Valas R."/>
            <person name="Veluchamy A."/>
            <person name="Ward B.J."/>
            <person name="Allen A."/>
            <person name="Barry K."/>
            <person name="Falciatore A."/>
            <person name="Ferrante M."/>
            <person name="Fortunato A.E."/>
            <person name="Gloeckner G."/>
            <person name="Gruber A."/>
            <person name="Hipkin R."/>
            <person name="Janech M."/>
            <person name="Kroth P."/>
            <person name="Leese F."/>
            <person name="Lindquist E."/>
            <person name="Lyon B.R."/>
            <person name="Martin J."/>
            <person name="Mayer C."/>
            <person name="Parker M."/>
            <person name="Quesneville H."/>
            <person name="Raymond J."/>
            <person name="Uhlig C."/>
            <person name="Valentin K.U."/>
            <person name="Worden A.Z."/>
            <person name="Armbrust E.V."/>
            <person name="Bowler C."/>
            <person name="Green B."/>
            <person name="Moulton V."/>
            <person name="Van Oosterhout C."/>
            <person name="Grigoriev I."/>
        </authorList>
    </citation>
    <scope>NUCLEOTIDE SEQUENCE [LARGE SCALE GENOMIC DNA]</scope>
    <source>
        <strain evidence="2 3">CCMP1102</strain>
    </source>
</reference>
<keyword evidence="1" id="KW-0472">Membrane</keyword>
<evidence type="ECO:0000313" key="3">
    <source>
        <dbReference type="Proteomes" id="UP000095751"/>
    </source>
</evidence>
<dbReference type="EMBL" id="KV784357">
    <property type="protein sequence ID" value="OEU17520.1"/>
    <property type="molecule type" value="Genomic_DNA"/>
</dbReference>
<name>A0A1E7FH74_9STRA</name>
<accession>A0A1E7FH74</accession>
<keyword evidence="1" id="KW-1133">Transmembrane helix</keyword>
<keyword evidence="1" id="KW-0812">Transmembrane</keyword>
<keyword evidence="3" id="KW-1185">Reference proteome</keyword>
<dbReference type="KEGG" id="fcy:FRACYDRAFT_217624"/>
<proteinExistence type="predicted"/>